<name>A0AA38RX59_9PEZI</name>
<dbReference type="EMBL" id="JANBVN010000075">
    <property type="protein sequence ID" value="KAJ9150028.1"/>
    <property type="molecule type" value="Genomic_DNA"/>
</dbReference>
<evidence type="ECO:0000313" key="3">
    <source>
        <dbReference type="Proteomes" id="UP001174691"/>
    </source>
</evidence>
<protein>
    <submittedName>
        <fullName evidence="2">Uncharacterized protein</fullName>
    </submittedName>
</protein>
<feature type="region of interest" description="Disordered" evidence="1">
    <location>
        <begin position="232"/>
        <end position="318"/>
    </location>
</feature>
<dbReference type="Proteomes" id="UP001174691">
    <property type="component" value="Unassembled WGS sequence"/>
</dbReference>
<dbReference type="Gene3D" id="1.25.40.10">
    <property type="entry name" value="Tetratricopeptide repeat domain"/>
    <property type="match status" value="1"/>
</dbReference>
<dbReference type="AlphaFoldDB" id="A0AA38RX59"/>
<sequence length="318" mass="34499">MPSFVKPEIEPHKPYPPYTHAIGGATCTLGMLPLTQSSKAGRPQAPPPPPPPHSKRTTLLATRTINALLLRSACHLASYSGPSPPTERPISLHDPLHPVLQALRAADQACSFALAWQSSQLIAKAHLFRGHAYRAIGLWDMAYEAYVKAASYPDFARDRSGEGLEALTRYCAEMRDGRKRSSRRGEVKGLFRCGTFGDLGGKMKLDAAVGAGEKQEHEEQMVKHLICEEDRGAFEDGGRDGNGSAEGDGRGNKSRTGREGHLNGDDECDIDWLTIGNTDQPGGDTPNRKAAPRPGYPPLRSTRGKLVPSRTMCISPNQ</sequence>
<comment type="caution">
    <text evidence="2">The sequence shown here is derived from an EMBL/GenBank/DDBJ whole genome shotgun (WGS) entry which is preliminary data.</text>
</comment>
<evidence type="ECO:0000256" key="1">
    <source>
        <dbReference type="SAM" id="MobiDB-lite"/>
    </source>
</evidence>
<organism evidence="2 3">
    <name type="scientific">Coniochaeta hoffmannii</name>
    <dbReference type="NCBI Taxonomy" id="91930"/>
    <lineage>
        <taxon>Eukaryota</taxon>
        <taxon>Fungi</taxon>
        <taxon>Dikarya</taxon>
        <taxon>Ascomycota</taxon>
        <taxon>Pezizomycotina</taxon>
        <taxon>Sordariomycetes</taxon>
        <taxon>Sordariomycetidae</taxon>
        <taxon>Coniochaetales</taxon>
        <taxon>Coniochaetaceae</taxon>
        <taxon>Coniochaeta</taxon>
    </lineage>
</organism>
<proteinExistence type="predicted"/>
<gene>
    <name evidence="2" type="ORF">NKR19_g5461</name>
</gene>
<feature type="compositionally biased region" description="Basic and acidic residues" evidence="1">
    <location>
        <begin position="247"/>
        <end position="264"/>
    </location>
</feature>
<reference evidence="2" key="1">
    <citation type="submission" date="2022-07" db="EMBL/GenBank/DDBJ databases">
        <title>Fungi with potential for degradation of polypropylene.</title>
        <authorList>
            <person name="Gostincar C."/>
        </authorList>
    </citation>
    <scope>NUCLEOTIDE SEQUENCE</scope>
    <source>
        <strain evidence="2">EXF-13287</strain>
    </source>
</reference>
<evidence type="ECO:0000313" key="2">
    <source>
        <dbReference type="EMBL" id="KAJ9150028.1"/>
    </source>
</evidence>
<dbReference type="InterPro" id="IPR011990">
    <property type="entry name" value="TPR-like_helical_dom_sf"/>
</dbReference>
<feature type="region of interest" description="Disordered" evidence="1">
    <location>
        <begin position="36"/>
        <end position="56"/>
    </location>
</feature>
<keyword evidence="3" id="KW-1185">Reference proteome</keyword>
<accession>A0AA38RX59</accession>